<evidence type="ECO:0000313" key="4">
    <source>
        <dbReference type="Proteomes" id="UP000198984"/>
    </source>
</evidence>
<dbReference type="InterPro" id="IPR023614">
    <property type="entry name" value="Porin_dom_sf"/>
</dbReference>
<evidence type="ECO:0000256" key="2">
    <source>
        <dbReference type="SAM" id="SignalP"/>
    </source>
</evidence>
<dbReference type="Proteomes" id="UP000198984">
    <property type="component" value="Unassembled WGS sequence"/>
</dbReference>
<evidence type="ECO:0000313" key="3">
    <source>
        <dbReference type="EMBL" id="SEM02998.1"/>
    </source>
</evidence>
<dbReference type="Gene3D" id="2.40.160.10">
    <property type="entry name" value="Porin"/>
    <property type="match status" value="1"/>
</dbReference>
<organism evidence="3 4">
    <name type="scientific">Chitinophaga rupis</name>
    <dbReference type="NCBI Taxonomy" id="573321"/>
    <lineage>
        <taxon>Bacteria</taxon>
        <taxon>Pseudomonadati</taxon>
        <taxon>Bacteroidota</taxon>
        <taxon>Chitinophagia</taxon>
        <taxon>Chitinophagales</taxon>
        <taxon>Chitinophagaceae</taxon>
        <taxon>Chitinophaga</taxon>
    </lineage>
</organism>
<feature type="chain" id="PRO_5011553887" description="Phosphate-selective porin O and P" evidence="2">
    <location>
        <begin position="21"/>
        <end position="445"/>
    </location>
</feature>
<gene>
    <name evidence="3" type="ORF">SAMN04488505_103181</name>
</gene>
<feature type="region of interest" description="Disordered" evidence="1">
    <location>
        <begin position="25"/>
        <end position="44"/>
    </location>
</feature>
<feature type="signal peptide" evidence="2">
    <location>
        <begin position="1"/>
        <end position="20"/>
    </location>
</feature>
<reference evidence="3 4" key="1">
    <citation type="submission" date="2016-10" db="EMBL/GenBank/DDBJ databases">
        <authorList>
            <person name="de Groot N.N."/>
        </authorList>
    </citation>
    <scope>NUCLEOTIDE SEQUENCE [LARGE SCALE GENOMIC DNA]</scope>
    <source>
        <strain evidence="3 4">DSM 21039</strain>
    </source>
</reference>
<dbReference type="OrthoDB" id="616916at2"/>
<evidence type="ECO:0000256" key="1">
    <source>
        <dbReference type="SAM" id="MobiDB-lite"/>
    </source>
</evidence>
<accession>A0A1H7V253</accession>
<protein>
    <recommendedName>
        <fullName evidence="5">Phosphate-selective porin O and P</fullName>
    </recommendedName>
</protein>
<dbReference type="STRING" id="573321.SAMN04488505_103181"/>
<dbReference type="RefSeq" id="WP_089912507.1">
    <property type="nucleotide sequence ID" value="NZ_FOBB01000003.1"/>
</dbReference>
<proteinExistence type="predicted"/>
<keyword evidence="2" id="KW-0732">Signal</keyword>
<dbReference type="AlphaFoldDB" id="A0A1H7V253"/>
<evidence type="ECO:0008006" key="5">
    <source>
        <dbReference type="Google" id="ProtNLM"/>
    </source>
</evidence>
<name>A0A1H7V253_9BACT</name>
<dbReference type="EMBL" id="FOBB01000003">
    <property type="protein sequence ID" value="SEM02998.1"/>
    <property type="molecule type" value="Genomic_DNA"/>
</dbReference>
<keyword evidence="4" id="KW-1185">Reference proteome</keyword>
<sequence>MKVCYLLLVTQLAYTSFAYATDEIPPGKEKKSTTDSSILETGKRNYNPLPEIPDFAELRKYACLNMNKKGLQEDAPFKPSVQVGAIVHMFASAEQDGFSAPHTATAPSDWSKGFTLYRARVLVGGQLTPKGSFFFETDIPSAIGGPNPDGTKNVKVSPIILDAQFQYNFCEAFQVIVGQQLISNNRNGLQGAAGLMANDFSYFQYPYNLFANSPLQGNFGRDLGVNTRGFLFNDKFEYRVGAFTGRNVDGKGPIRLTSRLAYSFMDAEKDYYYAGTNLGKGKTLTWGIGADVQGTYHNYSTDLFIDQPITDKGSITFSGAFQYMTGGTDTVAKYTFARLIPAQTVQFAELGYYFKAAKLQPWVKFERQHISAKDAQAPGVPVEDFNKYNSSTVWGGGINYFFNALGTNLRLSYIARSYNVASATTADFDKKTYGQVWAQLQFFIF</sequence>